<dbReference type="Pfam" id="PF13412">
    <property type="entry name" value="HTH_24"/>
    <property type="match status" value="1"/>
</dbReference>
<dbReference type="InterPro" id="IPR036597">
    <property type="entry name" value="Fido-like_dom_sf"/>
</dbReference>
<name>A0A955L773_9BACT</name>
<keyword evidence="2" id="KW-0547">Nucleotide-binding</keyword>
<feature type="domain" description="Fido" evidence="3">
    <location>
        <begin position="106"/>
        <end position="256"/>
    </location>
</feature>
<comment type="caution">
    <text evidence="4">The sequence shown here is derived from an EMBL/GenBank/DDBJ whole genome shotgun (WGS) entry which is preliminary data.</text>
</comment>
<dbReference type="EMBL" id="JAGQLH010000008">
    <property type="protein sequence ID" value="MCA9385217.1"/>
    <property type="molecule type" value="Genomic_DNA"/>
</dbReference>
<evidence type="ECO:0000256" key="1">
    <source>
        <dbReference type="PIRSR" id="PIRSR640198-1"/>
    </source>
</evidence>
<evidence type="ECO:0000313" key="5">
    <source>
        <dbReference type="Proteomes" id="UP000754563"/>
    </source>
</evidence>
<evidence type="ECO:0000259" key="3">
    <source>
        <dbReference type="PROSITE" id="PS51459"/>
    </source>
</evidence>
<dbReference type="InterPro" id="IPR040198">
    <property type="entry name" value="Fido_containing"/>
</dbReference>
<evidence type="ECO:0000256" key="2">
    <source>
        <dbReference type="PIRSR" id="PIRSR640198-2"/>
    </source>
</evidence>
<gene>
    <name evidence="4" type="ORF">KC717_01055</name>
</gene>
<dbReference type="InterPro" id="IPR011991">
    <property type="entry name" value="ArsR-like_HTH"/>
</dbReference>
<dbReference type="GO" id="GO:0005524">
    <property type="term" value="F:ATP binding"/>
    <property type="evidence" value="ECO:0007669"/>
    <property type="project" value="UniProtKB-KW"/>
</dbReference>
<evidence type="ECO:0000313" key="4">
    <source>
        <dbReference type="EMBL" id="MCA9385217.1"/>
    </source>
</evidence>
<dbReference type="PROSITE" id="PS51459">
    <property type="entry name" value="FIDO"/>
    <property type="match status" value="1"/>
</dbReference>
<reference evidence="4" key="2">
    <citation type="journal article" date="2021" name="Microbiome">
        <title>Successional dynamics and alternative stable states in a saline activated sludge microbial community over 9 years.</title>
        <authorList>
            <person name="Wang Y."/>
            <person name="Ye J."/>
            <person name="Ju F."/>
            <person name="Liu L."/>
            <person name="Boyd J.A."/>
            <person name="Deng Y."/>
            <person name="Parks D.H."/>
            <person name="Jiang X."/>
            <person name="Yin X."/>
            <person name="Woodcroft B.J."/>
            <person name="Tyson G.W."/>
            <person name="Hugenholtz P."/>
            <person name="Polz M.F."/>
            <person name="Zhang T."/>
        </authorList>
    </citation>
    <scope>NUCLEOTIDE SEQUENCE</scope>
    <source>
        <strain evidence="4">HKST-UBA11</strain>
    </source>
</reference>
<keyword evidence="2" id="KW-0067">ATP-binding</keyword>
<dbReference type="SUPFAM" id="SSF140931">
    <property type="entry name" value="Fic-like"/>
    <property type="match status" value="1"/>
</dbReference>
<dbReference type="InterPro" id="IPR003812">
    <property type="entry name" value="Fido"/>
</dbReference>
<proteinExistence type="predicted"/>
<reference evidence="4" key="1">
    <citation type="submission" date="2020-04" db="EMBL/GenBank/DDBJ databases">
        <authorList>
            <person name="Zhang T."/>
        </authorList>
    </citation>
    <scope>NUCLEOTIDE SEQUENCE</scope>
    <source>
        <strain evidence="4">HKST-UBA11</strain>
    </source>
</reference>
<organism evidence="4 5">
    <name type="scientific">Candidatus Dojkabacteria bacterium</name>
    <dbReference type="NCBI Taxonomy" id="2099670"/>
    <lineage>
        <taxon>Bacteria</taxon>
        <taxon>Candidatus Dojkabacteria</taxon>
    </lineage>
</organism>
<dbReference type="PANTHER" id="PTHR13504">
    <property type="entry name" value="FIDO DOMAIN-CONTAINING PROTEIN DDB_G0283145"/>
    <property type="match status" value="1"/>
</dbReference>
<dbReference type="Proteomes" id="UP000754563">
    <property type="component" value="Unassembled WGS sequence"/>
</dbReference>
<sequence>MNINYQITNTTLNEMSRFFDLHGRIYAVLDWISNEMSEEVIKANRELSAYAAVSNDKTKLKELASLTKPNLTDILSFLPGRTKDGVKRYTDVLNEFDTYIDSPSDFTLKTIKDIHLQTTGNEKFELRTSKRILPIEVWENGIHDVLEFPVQTKPEDIEKKLQDFLKWFKQNYNIVNPIVLAAIAHFKIAEIHPFNDGNGRLARILGRGILYINEIDTSRILPIDNFYLKNQQFYYTLLDTSIKDKDLTHWIEFMTKGLLEAAIQTCQFILEVSGGSIDLINTSIIELTGIEQKIVKIIRENEYLNGSDIARELGKTRQYVNIIMKDLIEKGIVTKTGANTSVRYSLAKL</sequence>
<dbReference type="Gene3D" id="1.10.3290.10">
    <property type="entry name" value="Fido-like domain"/>
    <property type="match status" value="1"/>
</dbReference>
<dbReference type="SUPFAM" id="SSF46785">
    <property type="entry name" value="Winged helix' DNA-binding domain"/>
    <property type="match status" value="1"/>
</dbReference>
<dbReference type="Gene3D" id="1.10.10.10">
    <property type="entry name" value="Winged helix-like DNA-binding domain superfamily/Winged helix DNA-binding domain"/>
    <property type="match status" value="1"/>
</dbReference>
<dbReference type="PANTHER" id="PTHR13504:SF38">
    <property type="entry name" value="FIDO DOMAIN-CONTAINING PROTEIN"/>
    <property type="match status" value="1"/>
</dbReference>
<feature type="active site" evidence="1">
    <location>
        <position position="192"/>
    </location>
</feature>
<accession>A0A955L773</accession>
<dbReference type="AlphaFoldDB" id="A0A955L773"/>
<protein>
    <submittedName>
        <fullName evidence="4">Fic family protein</fullName>
    </submittedName>
</protein>
<feature type="binding site" evidence="2">
    <location>
        <begin position="196"/>
        <end position="203"/>
    </location>
    <ligand>
        <name>ATP</name>
        <dbReference type="ChEBI" id="CHEBI:30616"/>
    </ligand>
</feature>
<dbReference type="Pfam" id="PF02661">
    <property type="entry name" value="Fic"/>
    <property type="match status" value="1"/>
</dbReference>
<dbReference type="InterPro" id="IPR036390">
    <property type="entry name" value="WH_DNA-bd_sf"/>
</dbReference>
<dbReference type="CDD" id="cd00090">
    <property type="entry name" value="HTH_ARSR"/>
    <property type="match status" value="1"/>
</dbReference>
<dbReference type="InterPro" id="IPR036388">
    <property type="entry name" value="WH-like_DNA-bd_sf"/>
</dbReference>